<dbReference type="InterPro" id="IPR020546">
    <property type="entry name" value="ATP_synth_F1_dsu/esu_N"/>
</dbReference>
<evidence type="ECO:0000259" key="11">
    <source>
        <dbReference type="Pfam" id="PF02823"/>
    </source>
</evidence>
<keyword evidence="13" id="KW-1185">Reference proteome</keyword>
<dbReference type="Pfam" id="PF02823">
    <property type="entry name" value="ATP-synt_DE_N"/>
    <property type="match status" value="1"/>
</dbReference>
<keyword evidence="6 8" id="KW-0139">CF(1)</keyword>
<keyword evidence="8" id="KW-1003">Cell membrane</keyword>
<protein>
    <recommendedName>
        <fullName evidence="8">ATP synthase epsilon chain</fullName>
    </recommendedName>
    <alternativeName>
        <fullName evidence="8">ATP synthase F1 sector epsilon subunit</fullName>
    </alternativeName>
    <alternativeName>
        <fullName evidence="8">F-ATPase epsilon subunit</fullName>
    </alternativeName>
</protein>
<evidence type="ECO:0000256" key="9">
    <source>
        <dbReference type="RuleBase" id="RU003656"/>
    </source>
</evidence>
<comment type="function">
    <text evidence="8">Produces ATP from ADP in the presence of a proton gradient across the membrane.</text>
</comment>
<proteinExistence type="inferred from homology"/>
<evidence type="ECO:0000256" key="1">
    <source>
        <dbReference type="ARBA" id="ARBA00004202"/>
    </source>
</evidence>
<keyword evidence="4 8" id="KW-0406">Ion transport</keyword>
<dbReference type="PANTHER" id="PTHR13822">
    <property type="entry name" value="ATP SYNTHASE DELTA/EPSILON CHAIN"/>
    <property type="match status" value="1"/>
</dbReference>
<keyword evidence="7 8" id="KW-0066">ATP synthesis</keyword>
<gene>
    <name evidence="8 12" type="primary">atpC</name>
    <name evidence="12" type="ORF">OTJ99_001299</name>
</gene>
<dbReference type="InterPro" id="IPR020547">
    <property type="entry name" value="ATP_synth_F1_esu_C"/>
</dbReference>
<dbReference type="SUPFAM" id="SSF51344">
    <property type="entry name" value="Epsilon subunit of F1F0-ATP synthase N-terminal domain"/>
    <property type="match status" value="1"/>
</dbReference>
<dbReference type="NCBIfam" id="TIGR01216">
    <property type="entry name" value="ATP_synt_epsi"/>
    <property type="match status" value="1"/>
</dbReference>
<dbReference type="SUPFAM" id="SSF46604">
    <property type="entry name" value="Epsilon subunit of F1F0-ATP synthase C-terminal domain"/>
    <property type="match status" value="1"/>
</dbReference>
<organism evidence="12 13">
    <name type="scientific">Caldicellulosiruptor naganoensis</name>
    <dbReference type="NCBI Taxonomy" id="29324"/>
    <lineage>
        <taxon>Bacteria</taxon>
        <taxon>Bacillati</taxon>
        <taxon>Bacillota</taxon>
        <taxon>Bacillota incertae sedis</taxon>
        <taxon>Caldicellulosiruptorales</taxon>
        <taxon>Caldicellulosiruptoraceae</taxon>
        <taxon>Caldicellulosiruptor</taxon>
    </lineage>
</organism>
<dbReference type="HAMAP" id="MF_00530">
    <property type="entry name" value="ATP_synth_epsil_bac"/>
    <property type="match status" value="1"/>
</dbReference>
<evidence type="ECO:0000256" key="4">
    <source>
        <dbReference type="ARBA" id="ARBA00023065"/>
    </source>
</evidence>
<evidence type="ECO:0000256" key="8">
    <source>
        <dbReference type="HAMAP-Rule" id="MF_00530"/>
    </source>
</evidence>
<comment type="similarity">
    <text evidence="2 8 9">Belongs to the ATPase epsilon chain family.</text>
</comment>
<dbReference type="RefSeq" id="WP_045164790.1">
    <property type="nucleotide sequence ID" value="NZ_CP113864.1"/>
</dbReference>
<evidence type="ECO:0000256" key="7">
    <source>
        <dbReference type="ARBA" id="ARBA00023310"/>
    </source>
</evidence>
<dbReference type="EMBL" id="CP113864">
    <property type="protein sequence ID" value="WAM30547.1"/>
    <property type="molecule type" value="Genomic_DNA"/>
</dbReference>
<evidence type="ECO:0000313" key="13">
    <source>
        <dbReference type="Proteomes" id="UP001164745"/>
    </source>
</evidence>
<evidence type="ECO:0000256" key="5">
    <source>
        <dbReference type="ARBA" id="ARBA00023136"/>
    </source>
</evidence>
<accession>A0ABY7BDW1</accession>
<dbReference type="Proteomes" id="UP001164745">
    <property type="component" value="Chromosome"/>
</dbReference>
<dbReference type="Pfam" id="PF00401">
    <property type="entry name" value="ATP-synt_DE"/>
    <property type="match status" value="1"/>
</dbReference>
<keyword evidence="5 8" id="KW-0472">Membrane</keyword>
<dbReference type="CDD" id="cd12152">
    <property type="entry name" value="F1-ATPase_delta"/>
    <property type="match status" value="1"/>
</dbReference>
<comment type="subunit">
    <text evidence="8 9">F-type ATPases have 2 components, CF(1) - the catalytic core - and CF(0) - the membrane proton channel. CF(1) has five subunits: alpha(3), beta(3), gamma(1), delta(1), epsilon(1). CF(0) has three main subunits: a, b and c.</text>
</comment>
<keyword evidence="8" id="KW-0375">Hydrogen ion transport</keyword>
<evidence type="ECO:0000313" key="12">
    <source>
        <dbReference type="EMBL" id="WAM30547.1"/>
    </source>
</evidence>
<comment type="subcellular location">
    <subcellularLocation>
        <location evidence="1 8">Cell membrane</location>
        <topology evidence="1 8">Peripheral membrane protein</topology>
    </subcellularLocation>
</comment>
<evidence type="ECO:0000259" key="10">
    <source>
        <dbReference type="Pfam" id="PF00401"/>
    </source>
</evidence>
<evidence type="ECO:0000256" key="3">
    <source>
        <dbReference type="ARBA" id="ARBA00022448"/>
    </source>
</evidence>
<reference evidence="12" key="1">
    <citation type="submission" date="2022-12" db="EMBL/GenBank/DDBJ databases">
        <authorList>
            <person name="Bing R.G."/>
            <person name="Willard D.J."/>
            <person name="Manesh M.J.H."/>
            <person name="Laemthong T."/>
            <person name="Crosby J.R."/>
            <person name="Kelly R.M."/>
        </authorList>
    </citation>
    <scope>NUCLEOTIDE SEQUENCE</scope>
    <source>
        <strain evidence="12">DSM 8991</strain>
    </source>
</reference>
<dbReference type="Gene3D" id="2.60.15.10">
    <property type="entry name" value="F0F1 ATP synthase delta/epsilon subunit, N-terminal"/>
    <property type="match status" value="1"/>
</dbReference>
<dbReference type="InterPro" id="IPR036794">
    <property type="entry name" value="ATP_F1_dsu/esu_C_sf"/>
</dbReference>
<feature type="domain" description="ATP synthase F1 complex delta/epsilon subunit N-terminal" evidence="11">
    <location>
        <begin position="4"/>
        <end position="81"/>
    </location>
</feature>
<dbReference type="InterPro" id="IPR001469">
    <property type="entry name" value="ATP_synth_F1_dsu/esu"/>
</dbReference>
<sequence>MAEFELEVLQPERVFFKDRVEMIVVRAIDGEVGVMAGHEPIVTPIGIGKLRIKKDGKWLEAAIAGGILEVNQNKVVILTDAVEWPEEIDRQRALAAKERAERKLQQKLPPDEFERYQAALYRALNRLRMVEEKRGNTQ</sequence>
<dbReference type="PANTHER" id="PTHR13822:SF10">
    <property type="entry name" value="ATP SYNTHASE EPSILON CHAIN, CHLOROPLASTIC"/>
    <property type="match status" value="1"/>
</dbReference>
<dbReference type="Gene3D" id="1.20.5.440">
    <property type="entry name" value="ATP synthase delta/epsilon subunit, C-terminal domain"/>
    <property type="match status" value="1"/>
</dbReference>
<evidence type="ECO:0000256" key="2">
    <source>
        <dbReference type="ARBA" id="ARBA00005712"/>
    </source>
</evidence>
<evidence type="ECO:0000256" key="6">
    <source>
        <dbReference type="ARBA" id="ARBA00023196"/>
    </source>
</evidence>
<name>A0ABY7BDW1_9FIRM</name>
<feature type="domain" description="ATP synthase epsilon subunit C-terminal" evidence="10">
    <location>
        <begin position="86"/>
        <end position="130"/>
    </location>
</feature>
<keyword evidence="3 8" id="KW-0813">Transport</keyword>
<dbReference type="InterPro" id="IPR036771">
    <property type="entry name" value="ATPsynth_dsu/esu_N"/>
</dbReference>